<sequence>MTSLKSAEPAAPPKLRVPVWVIVAIACTTQFVLVMNTTIVTVALPGIHRALGLSITGQQWVINGFLVTYGGFLLLSARAGDLFGQKNVFQTGLVIFTLSSLTAGLAQDSGWLLAARFVMGLGAAAMTPSTISLIITTPMENHHRTRALGLWSAAASIGGAAGLVLGGVLTSALGWRYVLLLNVPVGVALLLASAVSLLPSVADSNWRRLDIPGAVTATLGVAALVYGLSDASTSGWGSARVIATLAAAIVLLVAFVAIETRTAAPLVPFSIFRHRPLSIANVLFATLGVTLTAVVYFLSLYEEQILGCSAIHTGLTLVPMTIVTAIGAIASQKMVPIFGPRMLLIVGGVLAAIGMAWLSRISVHSDYTAHVLGPLLIAGAGMSLMFVPIVAAATIGIDRQHAGLASGLVNMSRQVGGAIGLAILVTIAASDAAHHHGLSAAAGVVHGYRTVFVITAAVSLASVLIATLLPAKPKPVPAPPAPEPATN</sequence>
<dbReference type="SUPFAM" id="SSF103473">
    <property type="entry name" value="MFS general substrate transporter"/>
    <property type="match status" value="1"/>
</dbReference>
<dbReference type="PROSITE" id="PS50850">
    <property type="entry name" value="MFS"/>
    <property type="match status" value="1"/>
</dbReference>
<dbReference type="PANTHER" id="PTHR42718">
    <property type="entry name" value="MAJOR FACILITATOR SUPERFAMILY MULTIDRUG TRANSPORTER MFSC"/>
    <property type="match status" value="1"/>
</dbReference>
<protein>
    <submittedName>
        <fullName evidence="9">EmrB/QacA subfamily drug resistance transporter</fullName>
    </submittedName>
</protein>
<keyword evidence="10" id="KW-1185">Reference proteome</keyword>
<organism evidence="9 10">
    <name type="scientific">Rudaeicoccus suwonensis</name>
    <dbReference type="NCBI Taxonomy" id="657409"/>
    <lineage>
        <taxon>Bacteria</taxon>
        <taxon>Bacillati</taxon>
        <taxon>Actinomycetota</taxon>
        <taxon>Actinomycetes</taxon>
        <taxon>Micrococcales</taxon>
        <taxon>Dermacoccaceae</taxon>
        <taxon>Rudaeicoccus</taxon>
    </lineage>
</organism>
<evidence type="ECO:0000256" key="7">
    <source>
        <dbReference type="SAM" id="Phobius"/>
    </source>
</evidence>
<evidence type="ECO:0000313" key="10">
    <source>
        <dbReference type="Proteomes" id="UP000318297"/>
    </source>
</evidence>
<feature type="transmembrane region" description="Helical" evidence="7">
    <location>
        <begin position="175"/>
        <end position="197"/>
    </location>
</feature>
<feature type="domain" description="Major facilitator superfamily (MFS) profile" evidence="8">
    <location>
        <begin position="22"/>
        <end position="474"/>
    </location>
</feature>
<feature type="transmembrane region" description="Helical" evidence="7">
    <location>
        <begin position="209"/>
        <end position="229"/>
    </location>
</feature>
<dbReference type="Gene3D" id="1.20.1250.20">
    <property type="entry name" value="MFS general substrate transporter like domains"/>
    <property type="match status" value="1"/>
</dbReference>
<feature type="transmembrane region" description="Helical" evidence="7">
    <location>
        <begin position="113"/>
        <end position="136"/>
    </location>
</feature>
<keyword evidence="3" id="KW-1003">Cell membrane</keyword>
<feature type="transmembrane region" description="Helical" evidence="7">
    <location>
        <begin position="279"/>
        <end position="298"/>
    </location>
</feature>
<feature type="transmembrane region" description="Helical" evidence="7">
    <location>
        <begin position="241"/>
        <end position="258"/>
    </location>
</feature>
<dbReference type="EMBL" id="VIVQ01000002">
    <property type="protein sequence ID" value="TWE10363.1"/>
    <property type="molecule type" value="Genomic_DNA"/>
</dbReference>
<dbReference type="OrthoDB" id="4080117at2"/>
<feature type="transmembrane region" description="Helical" evidence="7">
    <location>
        <begin position="20"/>
        <end position="47"/>
    </location>
</feature>
<dbReference type="InterPro" id="IPR020846">
    <property type="entry name" value="MFS_dom"/>
</dbReference>
<accession>A0A561E427</accession>
<dbReference type="GO" id="GO:0022857">
    <property type="term" value="F:transmembrane transporter activity"/>
    <property type="evidence" value="ECO:0007669"/>
    <property type="project" value="InterPro"/>
</dbReference>
<evidence type="ECO:0000256" key="4">
    <source>
        <dbReference type="ARBA" id="ARBA00022692"/>
    </source>
</evidence>
<dbReference type="Gene3D" id="1.20.1720.10">
    <property type="entry name" value="Multidrug resistance protein D"/>
    <property type="match status" value="1"/>
</dbReference>
<dbReference type="PANTHER" id="PTHR42718:SF46">
    <property type="entry name" value="BLR6921 PROTEIN"/>
    <property type="match status" value="1"/>
</dbReference>
<evidence type="ECO:0000256" key="5">
    <source>
        <dbReference type="ARBA" id="ARBA00022989"/>
    </source>
</evidence>
<comment type="caution">
    <text evidence="9">The sequence shown here is derived from an EMBL/GenBank/DDBJ whole genome shotgun (WGS) entry which is preliminary data.</text>
</comment>
<dbReference type="GO" id="GO:0005886">
    <property type="term" value="C:plasma membrane"/>
    <property type="evidence" value="ECO:0007669"/>
    <property type="project" value="UniProtKB-SubCell"/>
</dbReference>
<dbReference type="Pfam" id="PF07690">
    <property type="entry name" value="MFS_1"/>
    <property type="match status" value="1"/>
</dbReference>
<feature type="transmembrane region" description="Helical" evidence="7">
    <location>
        <begin position="59"/>
        <end position="76"/>
    </location>
</feature>
<feature type="transmembrane region" description="Helical" evidence="7">
    <location>
        <begin position="342"/>
        <end position="359"/>
    </location>
</feature>
<feature type="transmembrane region" description="Helical" evidence="7">
    <location>
        <begin position="371"/>
        <end position="395"/>
    </location>
</feature>
<dbReference type="AlphaFoldDB" id="A0A561E427"/>
<proteinExistence type="predicted"/>
<feature type="transmembrane region" description="Helical" evidence="7">
    <location>
        <begin position="88"/>
        <end position="107"/>
    </location>
</feature>
<keyword evidence="2" id="KW-0813">Transport</keyword>
<dbReference type="Proteomes" id="UP000318297">
    <property type="component" value="Unassembled WGS sequence"/>
</dbReference>
<keyword evidence="5 7" id="KW-1133">Transmembrane helix</keyword>
<evidence type="ECO:0000256" key="3">
    <source>
        <dbReference type="ARBA" id="ARBA00022475"/>
    </source>
</evidence>
<evidence type="ECO:0000313" key="9">
    <source>
        <dbReference type="EMBL" id="TWE10363.1"/>
    </source>
</evidence>
<evidence type="ECO:0000256" key="1">
    <source>
        <dbReference type="ARBA" id="ARBA00004651"/>
    </source>
</evidence>
<dbReference type="InterPro" id="IPR011701">
    <property type="entry name" value="MFS"/>
</dbReference>
<dbReference type="NCBIfam" id="TIGR00711">
    <property type="entry name" value="efflux_EmrB"/>
    <property type="match status" value="1"/>
</dbReference>
<feature type="transmembrane region" description="Helical" evidence="7">
    <location>
        <begin position="310"/>
        <end position="330"/>
    </location>
</feature>
<keyword evidence="6 7" id="KW-0472">Membrane</keyword>
<keyword evidence="4 7" id="KW-0812">Transmembrane</keyword>
<evidence type="ECO:0000259" key="8">
    <source>
        <dbReference type="PROSITE" id="PS50850"/>
    </source>
</evidence>
<gene>
    <name evidence="9" type="ORF">BKA23_2723</name>
</gene>
<dbReference type="CDD" id="cd17321">
    <property type="entry name" value="MFS_MMR_MDR_like"/>
    <property type="match status" value="1"/>
</dbReference>
<feature type="transmembrane region" description="Helical" evidence="7">
    <location>
        <begin position="415"/>
        <end position="434"/>
    </location>
</feature>
<dbReference type="InterPro" id="IPR004638">
    <property type="entry name" value="EmrB-like"/>
</dbReference>
<comment type="subcellular location">
    <subcellularLocation>
        <location evidence="1">Cell membrane</location>
        <topology evidence="1">Multi-pass membrane protein</topology>
    </subcellularLocation>
</comment>
<feature type="transmembrane region" description="Helical" evidence="7">
    <location>
        <begin position="148"/>
        <end position="169"/>
    </location>
</feature>
<reference evidence="9 10" key="1">
    <citation type="submission" date="2019-06" db="EMBL/GenBank/DDBJ databases">
        <title>Sequencing the genomes of 1000 actinobacteria strains.</title>
        <authorList>
            <person name="Klenk H.-P."/>
        </authorList>
    </citation>
    <scope>NUCLEOTIDE SEQUENCE [LARGE SCALE GENOMIC DNA]</scope>
    <source>
        <strain evidence="9 10">DSM 19560</strain>
    </source>
</reference>
<name>A0A561E427_9MICO</name>
<evidence type="ECO:0000256" key="6">
    <source>
        <dbReference type="ARBA" id="ARBA00023136"/>
    </source>
</evidence>
<evidence type="ECO:0000256" key="2">
    <source>
        <dbReference type="ARBA" id="ARBA00022448"/>
    </source>
</evidence>
<dbReference type="RefSeq" id="WP_145229271.1">
    <property type="nucleotide sequence ID" value="NZ_VIVQ01000002.1"/>
</dbReference>
<dbReference type="InterPro" id="IPR036259">
    <property type="entry name" value="MFS_trans_sf"/>
</dbReference>
<feature type="transmembrane region" description="Helical" evidence="7">
    <location>
        <begin position="446"/>
        <end position="469"/>
    </location>
</feature>
<dbReference type="PROSITE" id="PS51257">
    <property type="entry name" value="PROKAR_LIPOPROTEIN"/>
    <property type="match status" value="1"/>
</dbReference>